<dbReference type="GeneID" id="54453613"/>
<dbReference type="AlphaFoldDB" id="A0A6A6Y7Q5"/>
<dbReference type="Pfam" id="PF06985">
    <property type="entry name" value="HET"/>
    <property type="match status" value="1"/>
</dbReference>
<evidence type="ECO:0000313" key="3">
    <source>
        <dbReference type="EMBL" id="KAF2804856.1"/>
    </source>
</evidence>
<gene>
    <name evidence="3 5" type="ORF">BDZ99DRAFT_144327</name>
</gene>
<evidence type="ECO:0000256" key="1">
    <source>
        <dbReference type="SAM" id="MobiDB-lite"/>
    </source>
</evidence>
<dbReference type="PANTHER" id="PTHR33112:SF1">
    <property type="entry name" value="HETEROKARYON INCOMPATIBILITY DOMAIN-CONTAINING PROTEIN"/>
    <property type="match status" value="1"/>
</dbReference>
<dbReference type="EMBL" id="MU003711">
    <property type="protein sequence ID" value="KAF2804856.1"/>
    <property type="molecule type" value="Genomic_DNA"/>
</dbReference>
<organism evidence="3">
    <name type="scientific">Mytilinidion resinicola</name>
    <dbReference type="NCBI Taxonomy" id="574789"/>
    <lineage>
        <taxon>Eukaryota</taxon>
        <taxon>Fungi</taxon>
        <taxon>Dikarya</taxon>
        <taxon>Ascomycota</taxon>
        <taxon>Pezizomycotina</taxon>
        <taxon>Dothideomycetes</taxon>
        <taxon>Pleosporomycetidae</taxon>
        <taxon>Mytilinidiales</taxon>
        <taxon>Mytilinidiaceae</taxon>
        <taxon>Mytilinidion</taxon>
    </lineage>
</organism>
<evidence type="ECO:0000313" key="5">
    <source>
        <dbReference type="RefSeq" id="XP_033571820.1"/>
    </source>
</evidence>
<feature type="compositionally biased region" description="Basic residues" evidence="1">
    <location>
        <begin position="1"/>
        <end position="10"/>
    </location>
</feature>
<protein>
    <submittedName>
        <fullName evidence="3 5">HET-domain-containing protein</fullName>
    </submittedName>
</protein>
<evidence type="ECO:0000313" key="4">
    <source>
        <dbReference type="Proteomes" id="UP000504636"/>
    </source>
</evidence>
<proteinExistence type="predicted"/>
<evidence type="ECO:0000259" key="2">
    <source>
        <dbReference type="Pfam" id="PF06985"/>
    </source>
</evidence>
<keyword evidence="4" id="KW-1185">Reference proteome</keyword>
<sequence>MASQSRKRKRAQTDHADPFANKDGPSRSDWPPFGNETSLCARCESVGLRDIFTKGATGKVGTFIADIGQITRDWLDKTCPFCQFLAQIVFSSGNGNLKEDIEYSLRAFPSITALGHIINDRNSRFMPKTNNTAVLSLVKSEKSNSQRPQLLSKEVLNQWGYIYSDTVMNLALHPRILGRVLKPDFIDTSILRGWMNFCITRHISTCKILEETSIPSLRVIDCFSRKVVEAPVDCRYVAMSYVWGQRGKNADWNLSSTSNALPEELPAVIEDAIFVVKHLGLRFLWIDRYCIIQDNKEDVIRHMGVMDLIYNHAFVTIVAAAGSDPFYGLPGVGSRARSPQPSAVIGTQTLVSTLPDPQEQVKSSTWMTRAWVYQEALFSIRRLIFTDYQVYFECNNMHCCEAIDLPLEAFHTKDHRRFRTCVRHGVFRGGFGKRCWPLTSHIQKYTEKSLTYQSDVLRGMLGIFRAFERAKYPIHHVWGVPIEFDMDLIIWKKQATMSRQYSSYPWKLSASFARGLCWLPKHPAARRPEFPSWSWTGWAGPIQDWPSFETLSAQENPDIQIRVTLEDGRVANLQDLYSFTGSKTTISKTSCFLEVESWTFQINIVCALKNGVLPSAADDMESASDMCEYYAKVNLEDGTTIYSPLLLCREIQHGDDFSKTLISCKWDCIILGYRKQASRSPMVMVLEKSEDAVERIGLVDFWSSCTDTNDPKSAIVFDDRRLSKAKRKIKLK</sequence>
<dbReference type="OrthoDB" id="5428863at2759"/>
<feature type="region of interest" description="Disordered" evidence="1">
    <location>
        <begin position="1"/>
        <end position="31"/>
    </location>
</feature>
<feature type="domain" description="Heterokaryon incompatibility" evidence="2">
    <location>
        <begin position="236"/>
        <end position="375"/>
    </location>
</feature>
<accession>A0A6A6Y7Q5</accession>
<dbReference type="RefSeq" id="XP_033571820.1">
    <property type="nucleotide sequence ID" value="XM_033712720.1"/>
</dbReference>
<name>A0A6A6Y7Q5_9PEZI</name>
<dbReference type="PANTHER" id="PTHR33112">
    <property type="entry name" value="DOMAIN PROTEIN, PUTATIVE-RELATED"/>
    <property type="match status" value="1"/>
</dbReference>
<dbReference type="InterPro" id="IPR010730">
    <property type="entry name" value="HET"/>
</dbReference>
<reference evidence="5" key="2">
    <citation type="submission" date="2020-04" db="EMBL/GenBank/DDBJ databases">
        <authorList>
            <consortium name="NCBI Genome Project"/>
        </authorList>
    </citation>
    <scope>NUCLEOTIDE SEQUENCE</scope>
    <source>
        <strain evidence="5">CBS 304.34</strain>
    </source>
</reference>
<reference evidence="5" key="3">
    <citation type="submission" date="2025-04" db="UniProtKB">
        <authorList>
            <consortium name="RefSeq"/>
        </authorList>
    </citation>
    <scope>IDENTIFICATION</scope>
    <source>
        <strain evidence="5">CBS 304.34</strain>
    </source>
</reference>
<dbReference type="Proteomes" id="UP000504636">
    <property type="component" value="Unplaced"/>
</dbReference>
<reference evidence="3 5" key="1">
    <citation type="journal article" date="2020" name="Stud. Mycol.">
        <title>101 Dothideomycetes genomes: a test case for predicting lifestyles and emergence of pathogens.</title>
        <authorList>
            <person name="Haridas S."/>
            <person name="Albert R."/>
            <person name="Binder M."/>
            <person name="Bloem J."/>
            <person name="Labutti K."/>
            <person name="Salamov A."/>
            <person name="Andreopoulos B."/>
            <person name="Baker S."/>
            <person name="Barry K."/>
            <person name="Bills G."/>
            <person name="Bluhm B."/>
            <person name="Cannon C."/>
            <person name="Castanera R."/>
            <person name="Culley D."/>
            <person name="Daum C."/>
            <person name="Ezra D."/>
            <person name="Gonzalez J."/>
            <person name="Henrissat B."/>
            <person name="Kuo A."/>
            <person name="Liang C."/>
            <person name="Lipzen A."/>
            <person name="Lutzoni F."/>
            <person name="Magnuson J."/>
            <person name="Mondo S."/>
            <person name="Nolan M."/>
            <person name="Ohm R."/>
            <person name="Pangilinan J."/>
            <person name="Park H.-J."/>
            <person name="Ramirez L."/>
            <person name="Alfaro M."/>
            <person name="Sun H."/>
            <person name="Tritt A."/>
            <person name="Yoshinaga Y."/>
            <person name="Zwiers L.-H."/>
            <person name="Turgeon B."/>
            <person name="Goodwin S."/>
            <person name="Spatafora J."/>
            <person name="Crous P."/>
            <person name="Grigoriev I."/>
        </authorList>
    </citation>
    <scope>NUCLEOTIDE SEQUENCE</scope>
    <source>
        <strain evidence="3 5">CBS 304.34</strain>
    </source>
</reference>